<evidence type="ECO:0000313" key="2">
    <source>
        <dbReference type="EMBL" id="MCX2836765.1"/>
    </source>
</evidence>
<dbReference type="CDD" id="cd04301">
    <property type="entry name" value="NAT_SF"/>
    <property type="match status" value="2"/>
</dbReference>
<evidence type="ECO:0000259" key="1">
    <source>
        <dbReference type="PROSITE" id="PS51186"/>
    </source>
</evidence>
<dbReference type="Pfam" id="PF13302">
    <property type="entry name" value="Acetyltransf_3"/>
    <property type="match status" value="1"/>
</dbReference>
<proteinExistence type="predicted"/>
<dbReference type="InterPro" id="IPR051531">
    <property type="entry name" value="N-acetyltransferase"/>
</dbReference>
<comment type="caution">
    <text evidence="2">The sequence shown here is derived from an EMBL/GenBank/DDBJ whole genome shotgun (WGS) entry which is preliminary data.</text>
</comment>
<protein>
    <submittedName>
        <fullName evidence="2">GNAT family N-acetyltransferase</fullName>
    </submittedName>
</protein>
<dbReference type="Proteomes" id="UP001148482">
    <property type="component" value="Unassembled WGS sequence"/>
</dbReference>
<feature type="domain" description="N-acetyltransferase" evidence="1">
    <location>
        <begin position="166"/>
        <end position="313"/>
    </location>
</feature>
<reference evidence="2" key="1">
    <citation type="submission" date="2022-11" db="EMBL/GenBank/DDBJ databases">
        <title>Salinimicrobium profundisediminis sp. nov., isolated from deep-sea sediment of the Mariana Trench.</title>
        <authorList>
            <person name="Fu H."/>
        </authorList>
    </citation>
    <scope>NUCLEOTIDE SEQUENCE</scope>
    <source>
        <strain evidence="2">MT39</strain>
    </source>
</reference>
<sequence>MIPPPYSEFPEIASEDILLRKIRPEDVPVLVSISYYDGKKATNEAEAAMMLKNIEQDYISGNSIHWGIEEKSTGKIAGTCGYYRGFKNDSGELGCILLEKYRGKGFMSRAMRLAIAVGFKKGLKKIFAVTSNGNNSAIKLLERLNFRRTGEEDHEIHYAISREELFSIRAFRNDEKEEILKLLRLNTPKSFHPSEEKDLREYLENEAENYFVVNGPGGIVAAGGFNTGFDKGRAARISWDLVHPEFQGLGIGKKLTLYRIEQIKKLPGIEKIVVRTTGQAEKFYENMGFQKRHFEKDFWAPGFDLYQMEMRIKKRTA</sequence>
<dbReference type="GO" id="GO:0005737">
    <property type="term" value="C:cytoplasm"/>
    <property type="evidence" value="ECO:0007669"/>
    <property type="project" value="TreeGrafter"/>
</dbReference>
<organism evidence="2 3">
    <name type="scientific">Salinimicrobium profundisediminis</name>
    <dbReference type="NCBI Taxonomy" id="2994553"/>
    <lineage>
        <taxon>Bacteria</taxon>
        <taxon>Pseudomonadati</taxon>
        <taxon>Bacteroidota</taxon>
        <taxon>Flavobacteriia</taxon>
        <taxon>Flavobacteriales</taxon>
        <taxon>Flavobacteriaceae</taxon>
        <taxon>Salinimicrobium</taxon>
    </lineage>
</organism>
<gene>
    <name evidence="2" type="ORF">OQ279_01260</name>
</gene>
<evidence type="ECO:0000313" key="3">
    <source>
        <dbReference type="Proteomes" id="UP001148482"/>
    </source>
</evidence>
<dbReference type="InterPro" id="IPR016181">
    <property type="entry name" value="Acyl_CoA_acyltransferase"/>
</dbReference>
<name>A0A9X3HZC1_9FLAO</name>
<dbReference type="Gene3D" id="3.40.630.30">
    <property type="match status" value="2"/>
</dbReference>
<dbReference type="AlphaFoldDB" id="A0A9X3HZC1"/>
<dbReference type="RefSeq" id="WP_266067946.1">
    <property type="nucleotide sequence ID" value="NZ_JAPJDA010000002.1"/>
</dbReference>
<dbReference type="SUPFAM" id="SSF55729">
    <property type="entry name" value="Acyl-CoA N-acyltransferases (Nat)"/>
    <property type="match status" value="2"/>
</dbReference>
<dbReference type="Pfam" id="PF13673">
    <property type="entry name" value="Acetyltransf_10"/>
    <property type="match status" value="1"/>
</dbReference>
<accession>A0A9X3HZC1</accession>
<dbReference type="EMBL" id="JAPJDA010000002">
    <property type="protein sequence ID" value="MCX2836765.1"/>
    <property type="molecule type" value="Genomic_DNA"/>
</dbReference>
<keyword evidence="3" id="KW-1185">Reference proteome</keyword>
<dbReference type="GO" id="GO:0008999">
    <property type="term" value="F:protein-N-terminal-alanine acetyltransferase activity"/>
    <property type="evidence" value="ECO:0007669"/>
    <property type="project" value="TreeGrafter"/>
</dbReference>
<dbReference type="PROSITE" id="PS51186">
    <property type="entry name" value="GNAT"/>
    <property type="match status" value="2"/>
</dbReference>
<dbReference type="PANTHER" id="PTHR43792">
    <property type="entry name" value="GNAT FAMILY, PUTATIVE (AFU_ORTHOLOGUE AFUA_3G00765)-RELATED-RELATED"/>
    <property type="match status" value="1"/>
</dbReference>
<dbReference type="InterPro" id="IPR000182">
    <property type="entry name" value="GNAT_dom"/>
</dbReference>
<dbReference type="PANTHER" id="PTHR43792:SF9">
    <property type="entry name" value="RIBOSOMAL-PROTEIN-ALANINE ACETYLTRANSFERASE"/>
    <property type="match status" value="1"/>
</dbReference>
<feature type="domain" description="N-acetyltransferase" evidence="1">
    <location>
        <begin position="17"/>
        <end position="167"/>
    </location>
</feature>